<gene>
    <name evidence="2" type="ORF">SYNPS1DRAFT_28294</name>
</gene>
<evidence type="ECO:0000313" key="3">
    <source>
        <dbReference type="Proteomes" id="UP000278143"/>
    </source>
</evidence>
<sequence length="166" mass="18163">MALMIVGAMVEVGKWYIMVGRDAAPAPRYLRTRSNVASHTRASGQRAITNSSTGTRPSSLRSRPDKGGGNSALARDGPKVLLGTLASIREEEVHRLGMADVAAWLEELAWVTRSVQVSARHGEFAQWEGTMHQWRAAACRFLGVAVDVQRRGRTGTSEARSEAQYR</sequence>
<accession>A0A4P9Z0P3</accession>
<feature type="region of interest" description="Disordered" evidence="1">
    <location>
        <begin position="34"/>
        <end position="75"/>
    </location>
</feature>
<proteinExistence type="predicted"/>
<protein>
    <submittedName>
        <fullName evidence="2">Uncharacterized protein</fullName>
    </submittedName>
</protein>
<name>A0A4P9Z0P3_9FUNG</name>
<dbReference type="AlphaFoldDB" id="A0A4P9Z0P3"/>
<evidence type="ECO:0000256" key="1">
    <source>
        <dbReference type="SAM" id="MobiDB-lite"/>
    </source>
</evidence>
<keyword evidence="3" id="KW-1185">Reference proteome</keyword>
<feature type="compositionally biased region" description="Polar residues" evidence="1">
    <location>
        <begin position="34"/>
        <end position="61"/>
    </location>
</feature>
<organism evidence="2 3">
    <name type="scientific">Syncephalis pseudoplumigaleata</name>
    <dbReference type="NCBI Taxonomy" id="1712513"/>
    <lineage>
        <taxon>Eukaryota</taxon>
        <taxon>Fungi</taxon>
        <taxon>Fungi incertae sedis</taxon>
        <taxon>Zoopagomycota</taxon>
        <taxon>Zoopagomycotina</taxon>
        <taxon>Zoopagomycetes</taxon>
        <taxon>Zoopagales</taxon>
        <taxon>Piptocephalidaceae</taxon>
        <taxon>Syncephalis</taxon>
    </lineage>
</organism>
<dbReference type="Proteomes" id="UP000278143">
    <property type="component" value="Unassembled WGS sequence"/>
</dbReference>
<dbReference type="EMBL" id="KZ989549">
    <property type="protein sequence ID" value="RKP25986.1"/>
    <property type="molecule type" value="Genomic_DNA"/>
</dbReference>
<reference evidence="3" key="1">
    <citation type="journal article" date="2018" name="Nat. Microbiol.">
        <title>Leveraging single-cell genomics to expand the fungal tree of life.</title>
        <authorList>
            <person name="Ahrendt S.R."/>
            <person name="Quandt C.A."/>
            <person name="Ciobanu D."/>
            <person name="Clum A."/>
            <person name="Salamov A."/>
            <person name="Andreopoulos B."/>
            <person name="Cheng J.F."/>
            <person name="Woyke T."/>
            <person name="Pelin A."/>
            <person name="Henrissat B."/>
            <person name="Reynolds N.K."/>
            <person name="Benny G.L."/>
            <person name="Smith M.E."/>
            <person name="James T.Y."/>
            <person name="Grigoriev I.V."/>
        </authorList>
    </citation>
    <scope>NUCLEOTIDE SEQUENCE [LARGE SCALE GENOMIC DNA]</scope>
    <source>
        <strain evidence="3">Benny S71-1</strain>
    </source>
</reference>
<evidence type="ECO:0000313" key="2">
    <source>
        <dbReference type="EMBL" id="RKP25986.1"/>
    </source>
</evidence>